<feature type="transmembrane region" description="Helical" evidence="4">
    <location>
        <begin position="309"/>
        <end position="332"/>
    </location>
</feature>
<keyword evidence="3 4" id="KW-0472">Membrane</keyword>
<evidence type="ECO:0000256" key="1">
    <source>
        <dbReference type="ARBA" id="ARBA00022692"/>
    </source>
</evidence>
<name>A6G4P7_9BACT</name>
<feature type="transmembrane region" description="Helical" evidence="4">
    <location>
        <begin position="179"/>
        <end position="198"/>
    </location>
</feature>
<feature type="transmembrane region" description="Helical" evidence="4">
    <location>
        <begin position="150"/>
        <end position="173"/>
    </location>
</feature>
<dbReference type="InterPro" id="IPR052714">
    <property type="entry name" value="MFS_Exporter"/>
</dbReference>
<dbReference type="InterPro" id="IPR036259">
    <property type="entry name" value="MFS_trans_sf"/>
</dbReference>
<feature type="transmembrane region" description="Helical" evidence="4">
    <location>
        <begin position="224"/>
        <end position="242"/>
    </location>
</feature>
<dbReference type="SUPFAM" id="SSF103473">
    <property type="entry name" value="MFS general substrate transporter"/>
    <property type="match status" value="1"/>
</dbReference>
<keyword evidence="1 4" id="KW-0812">Transmembrane</keyword>
<dbReference type="InterPro" id="IPR011701">
    <property type="entry name" value="MFS"/>
</dbReference>
<dbReference type="STRING" id="391625.PPSIR1_27413"/>
<dbReference type="eggNOG" id="COG2814">
    <property type="taxonomic scope" value="Bacteria"/>
</dbReference>
<dbReference type="PANTHER" id="PTHR23531">
    <property type="entry name" value="QUINOLENE RESISTANCE PROTEIN NORA"/>
    <property type="match status" value="1"/>
</dbReference>
<dbReference type="OrthoDB" id="9793283at2"/>
<dbReference type="InterPro" id="IPR020846">
    <property type="entry name" value="MFS_dom"/>
</dbReference>
<feature type="transmembrane region" description="Helical" evidence="4">
    <location>
        <begin position="109"/>
        <end position="138"/>
    </location>
</feature>
<keyword evidence="2 4" id="KW-1133">Transmembrane helix</keyword>
<feature type="transmembrane region" description="Helical" evidence="4">
    <location>
        <begin position="344"/>
        <end position="365"/>
    </location>
</feature>
<feature type="transmembrane region" description="Helical" evidence="4">
    <location>
        <begin position="254"/>
        <end position="273"/>
    </location>
</feature>
<dbReference type="Gene3D" id="1.20.1250.20">
    <property type="entry name" value="MFS general substrate transporter like domains"/>
    <property type="match status" value="1"/>
</dbReference>
<feature type="transmembrane region" description="Helical" evidence="4">
    <location>
        <begin position="371"/>
        <end position="392"/>
    </location>
</feature>
<feature type="transmembrane region" description="Helical" evidence="4">
    <location>
        <begin position="78"/>
        <end position="97"/>
    </location>
</feature>
<dbReference type="PROSITE" id="PS50850">
    <property type="entry name" value="MFS"/>
    <property type="match status" value="1"/>
</dbReference>
<dbReference type="PANTHER" id="PTHR23531:SF1">
    <property type="entry name" value="QUINOLENE RESISTANCE PROTEIN NORA"/>
    <property type="match status" value="1"/>
</dbReference>
<protein>
    <submittedName>
        <fullName evidence="6">Antibiotic resistance protein (Antibiotic efflux protein)</fullName>
    </submittedName>
</protein>
<evidence type="ECO:0000256" key="3">
    <source>
        <dbReference type="ARBA" id="ARBA00023136"/>
    </source>
</evidence>
<proteinExistence type="predicted"/>
<dbReference type="EMBL" id="ABCS01000022">
    <property type="protein sequence ID" value="EDM79167.1"/>
    <property type="molecule type" value="Genomic_DNA"/>
</dbReference>
<evidence type="ECO:0000313" key="7">
    <source>
        <dbReference type="Proteomes" id="UP000005801"/>
    </source>
</evidence>
<feature type="domain" description="Major facilitator superfamily (MFS) profile" evidence="5">
    <location>
        <begin position="6"/>
        <end position="397"/>
    </location>
</feature>
<reference evidence="6 7" key="1">
    <citation type="submission" date="2007-06" db="EMBL/GenBank/DDBJ databases">
        <authorList>
            <person name="Shimkets L."/>
            <person name="Ferriera S."/>
            <person name="Johnson J."/>
            <person name="Kravitz S."/>
            <person name="Beeson K."/>
            <person name="Sutton G."/>
            <person name="Rogers Y.-H."/>
            <person name="Friedman R."/>
            <person name="Frazier M."/>
            <person name="Venter J.C."/>
        </authorList>
    </citation>
    <scope>NUCLEOTIDE SEQUENCE [LARGE SCALE GENOMIC DNA]</scope>
    <source>
        <strain evidence="6 7">SIR-1</strain>
    </source>
</reference>
<dbReference type="AlphaFoldDB" id="A6G4P7"/>
<keyword evidence="7" id="KW-1185">Reference proteome</keyword>
<feature type="transmembrane region" description="Helical" evidence="4">
    <location>
        <begin position="285"/>
        <end position="303"/>
    </location>
</feature>
<dbReference type="Pfam" id="PF07690">
    <property type="entry name" value="MFS_1"/>
    <property type="match status" value="1"/>
</dbReference>
<evidence type="ECO:0000259" key="5">
    <source>
        <dbReference type="PROSITE" id="PS50850"/>
    </source>
</evidence>
<evidence type="ECO:0000256" key="4">
    <source>
        <dbReference type="SAM" id="Phobius"/>
    </source>
</evidence>
<gene>
    <name evidence="6" type="ORF">PPSIR1_27413</name>
</gene>
<feature type="transmembrane region" description="Helical" evidence="4">
    <location>
        <begin position="47"/>
        <end position="66"/>
    </location>
</feature>
<dbReference type="RefSeq" id="WP_006971696.1">
    <property type="nucleotide sequence ID" value="NZ_ABCS01000022.1"/>
</dbReference>
<evidence type="ECO:0000256" key="2">
    <source>
        <dbReference type="ARBA" id="ARBA00022989"/>
    </source>
</evidence>
<dbReference type="Proteomes" id="UP000005801">
    <property type="component" value="Unassembled WGS sequence"/>
</dbReference>
<sequence>MSRERDSTPLWTGPFVLAWAVNFLHSTGFHAFVHAPGWLEVQGADTLLVGVLVAVMFVAAIFARPVVGKVMDTRGRRIVTLVGGLIHVLSSGLYLALDAHAGTLSEPSPSLWLLVACVRVVHGLGLAALFSVLFTIAADIVPAQRRAEGIAIYGVSGLIPLGIGGLLGDWVIVGDDYRGLFLTTGACAVVGLLASLFLPETHRAGQSPARGVLATAAAPELRPLWFVGTAFAVGLTAYFVFLKTYLLANPALGSMSQFFMAYSISAVLLRVLFGWVPERLGLIRVLLPSIVIGAAGLAVLALATSSVHLITAAALCGVGHGFAFPIISALVVARARPDERGSAIALFTALFDLGVLIGGPMFGALVKVLDYPATFGVGAALVGSSALVYGLWDRRYQDGSP</sequence>
<comment type="caution">
    <text evidence="6">The sequence shown here is derived from an EMBL/GenBank/DDBJ whole genome shotgun (WGS) entry which is preliminary data.</text>
</comment>
<accession>A6G4P7</accession>
<evidence type="ECO:0000313" key="6">
    <source>
        <dbReference type="EMBL" id="EDM79167.1"/>
    </source>
</evidence>
<organism evidence="6 7">
    <name type="scientific">Plesiocystis pacifica SIR-1</name>
    <dbReference type="NCBI Taxonomy" id="391625"/>
    <lineage>
        <taxon>Bacteria</taxon>
        <taxon>Pseudomonadati</taxon>
        <taxon>Myxococcota</taxon>
        <taxon>Polyangia</taxon>
        <taxon>Nannocystales</taxon>
        <taxon>Nannocystaceae</taxon>
        <taxon>Plesiocystis</taxon>
    </lineage>
</organism>
<dbReference type="GO" id="GO:0022857">
    <property type="term" value="F:transmembrane transporter activity"/>
    <property type="evidence" value="ECO:0007669"/>
    <property type="project" value="InterPro"/>
</dbReference>